<protein>
    <submittedName>
        <fullName evidence="2">Uncharacterized protein</fullName>
    </submittedName>
</protein>
<feature type="transmembrane region" description="Helical" evidence="1">
    <location>
        <begin position="7"/>
        <end position="29"/>
    </location>
</feature>
<accession>A0AAU8AUI7</accession>
<evidence type="ECO:0000313" key="3">
    <source>
        <dbReference type="EMBL" id="XCD04603.1"/>
    </source>
</evidence>
<reference evidence="2" key="1">
    <citation type="submission" date="2024-03" db="EMBL/GenBank/DDBJ databases">
        <title>Diverse circular DNA viruses in blood, oral, and fecal samples of captive lemurs.</title>
        <authorList>
            <person name="Paietta E.N."/>
            <person name="Kraberger S."/>
            <person name="Lund M.C."/>
            <person name="Custer J.M."/>
            <person name="Vargas K.M."/>
            <person name="Ehmke E.E."/>
            <person name="Yoder A.D."/>
            <person name="Varsani A."/>
        </authorList>
    </citation>
    <scope>NUCLEOTIDE SEQUENCE</scope>
    <source>
        <strain evidence="2">Duke_18_101</strain>
        <strain evidence="3">Duke_23FS_69</strain>
        <strain evidence="4">Duke_26_121</strain>
    </source>
</reference>
<evidence type="ECO:0000313" key="4">
    <source>
        <dbReference type="EMBL" id="XCD07249.1"/>
    </source>
</evidence>
<evidence type="ECO:0000256" key="1">
    <source>
        <dbReference type="SAM" id="Phobius"/>
    </source>
</evidence>
<dbReference type="EMBL" id="PP511378">
    <property type="protein sequence ID" value="XCD03586.1"/>
    <property type="molecule type" value="Genomic_DNA"/>
</dbReference>
<sequence length="35" mass="4076">MYNVMSALGFGPVVWVLTFILALGIYKFVKDWLPW</sequence>
<keyword evidence="1" id="KW-1133">Transmembrane helix</keyword>
<keyword evidence="1" id="KW-0472">Membrane</keyword>
<evidence type="ECO:0000313" key="2">
    <source>
        <dbReference type="EMBL" id="XCD03586.1"/>
    </source>
</evidence>
<proteinExistence type="predicted"/>
<name>A0AAU8AUI7_9VIRU</name>
<dbReference type="EMBL" id="PP511482">
    <property type="protein sequence ID" value="XCD04603.1"/>
    <property type="molecule type" value="Genomic_DNA"/>
</dbReference>
<organism evidence="2">
    <name type="scientific">Dulem virus 75</name>
    <dbReference type="NCBI Taxonomy" id="3145786"/>
    <lineage>
        <taxon>Viruses</taxon>
        <taxon>Monodnaviria</taxon>
        <taxon>Loebvirae</taxon>
        <taxon>Hofneiviricota</taxon>
        <taxon>Faserviricetes</taxon>
        <taxon>Tubulavirales</taxon>
        <taxon>Inoviridae</taxon>
        <taxon>Inovirus</taxon>
    </lineage>
</organism>
<keyword evidence="1" id="KW-0812">Transmembrane</keyword>
<dbReference type="EMBL" id="PP511772">
    <property type="protein sequence ID" value="XCD07249.1"/>
    <property type="molecule type" value="Genomic_DNA"/>
</dbReference>